<comment type="caution">
    <text evidence="1">The sequence shown here is derived from an EMBL/GenBank/DDBJ whole genome shotgun (WGS) entry which is preliminary data.</text>
</comment>
<accession>X0TRT3</accession>
<feature type="non-terminal residue" evidence="1">
    <location>
        <position position="30"/>
    </location>
</feature>
<evidence type="ECO:0000313" key="1">
    <source>
        <dbReference type="EMBL" id="GAF96288.1"/>
    </source>
</evidence>
<name>X0TRT3_9ZZZZ</name>
<gene>
    <name evidence="1" type="ORF">S01H1_24566</name>
</gene>
<reference evidence="1" key="1">
    <citation type="journal article" date="2014" name="Front. Microbiol.">
        <title>High frequency of phylogenetically diverse reductive dehalogenase-homologous genes in deep subseafloor sedimentary metagenomes.</title>
        <authorList>
            <person name="Kawai M."/>
            <person name="Futagami T."/>
            <person name="Toyoda A."/>
            <person name="Takaki Y."/>
            <person name="Nishi S."/>
            <person name="Hori S."/>
            <person name="Arai W."/>
            <person name="Tsubouchi T."/>
            <person name="Morono Y."/>
            <person name="Uchiyama I."/>
            <person name="Ito T."/>
            <person name="Fujiyama A."/>
            <person name="Inagaki F."/>
            <person name="Takami H."/>
        </authorList>
    </citation>
    <scope>NUCLEOTIDE SEQUENCE</scope>
    <source>
        <strain evidence="1">Expedition CK06-06</strain>
    </source>
</reference>
<organism evidence="1">
    <name type="scientific">marine sediment metagenome</name>
    <dbReference type="NCBI Taxonomy" id="412755"/>
    <lineage>
        <taxon>unclassified sequences</taxon>
        <taxon>metagenomes</taxon>
        <taxon>ecological metagenomes</taxon>
    </lineage>
</organism>
<sequence length="30" mass="3459">KESAYQMSRELAEDWGVPLNLVKKDAPIRN</sequence>
<dbReference type="EMBL" id="BARS01014721">
    <property type="protein sequence ID" value="GAF96288.1"/>
    <property type="molecule type" value="Genomic_DNA"/>
</dbReference>
<dbReference type="AlphaFoldDB" id="X0TRT3"/>
<feature type="non-terminal residue" evidence="1">
    <location>
        <position position="1"/>
    </location>
</feature>
<protein>
    <submittedName>
        <fullName evidence="1">Uncharacterized protein</fullName>
    </submittedName>
</protein>
<proteinExistence type="predicted"/>